<dbReference type="EMBL" id="FR872582">
    <property type="protein sequence ID" value="CCB89391.1"/>
    <property type="molecule type" value="Genomic_DNA"/>
</dbReference>
<dbReference type="eggNOG" id="COG0244">
    <property type="taxonomic scope" value="Bacteria"/>
</dbReference>
<evidence type="ECO:0000256" key="5">
    <source>
        <dbReference type="ARBA" id="ARBA00035202"/>
    </source>
</evidence>
<evidence type="ECO:0000256" key="2">
    <source>
        <dbReference type="ARBA" id="ARBA00008889"/>
    </source>
</evidence>
<reference key="1">
    <citation type="journal article" date="2011" name="Mol. Biol. Evol.">
        <title>Unity in variety -- the pan-genome of the Chlamydiae.</title>
        <authorList>
            <person name="Collingro A."/>
            <person name="Tischler P."/>
            <person name="Weinmaier T."/>
            <person name="Penz T."/>
            <person name="Heinz E."/>
            <person name="Brunham R.C."/>
            <person name="Read T.D."/>
            <person name="Bavoil P.M."/>
            <person name="Sachse K."/>
            <person name="Kahane S."/>
            <person name="Friedman M.G."/>
            <person name="Rattei T."/>
            <person name="Myers G.S.A."/>
            <person name="Horn M."/>
        </authorList>
    </citation>
    <scope>NUCLEOTIDE SEQUENCE</scope>
    <source>
        <strain>Z</strain>
    </source>
</reference>
<dbReference type="STRING" id="331113.SNE_A15140"/>
<comment type="similarity">
    <text evidence="2">Belongs to the universal ribosomal protein uL10 family.</text>
</comment>
<dbReference type="GO" id="GO:0005840">
    <property type="term" value="C:ribosome"/>
    <property type="evidence" value="ECO:0007669"/>
    <property type="project" value="UniProtKB-KW"/>
</dbReference>
<evidence type="ECO:0000256" key="3">
    <source>
        <dbReference type="ARBA" id="ARBA00022980"/>
    </source>
</evidence>
<dbReference type="InterPro" id="IPR047865">
    <property type="entry name" value="Ribosomal_uL10_bac_type"/>
</dbReference>
<dbReference type="AlphaFoldDB" id="F8L976"/>
<keyword evidence="3 7" id="KW-0689">Ribosomal protein</keyword>
<organism evidence="7 8">
    <name type="scientific">Simkania negevensis (strain ATCC VR-1471 / DSM 27360 / Z)</name>
    <dbReference type="NCBI Taxonomy" id="331113"/>
    <lineage>
        <taxon>Bacteria</taxon>
        <taxon>Pseudomonadati</taxon>
        <taxon>Chlamydiota</taxon>
        <taxon>Chlamydiia</taxon>
        <taxon>Parachlamydiales</taxon>
        <taxon>Simkaniaceae</taxon>
        <taxon>Simkania</taxon>
    </lineage>
</organism>
<dbReference type="PANTHER" id="PTHR11560">
    <property type="entry name" value="39S RIBOSOMAL PROTEIN L10, MITOCHONDRIAL"/>
    <property type="match status" value="1"/>
</dbReference>
<protein>
    <recommendedName>
        <fullName evidence="5">Large ribosomal subunit protein uL10</fullName>
    </recommendedName>
    <alternativeName>
        <fullName evidence="6">50S ribosomal protein L10</fullName>
    </alternativeName>
</protein>
<dbReference type="Gene3D" id="3.30.70.1730">
    <property type="match status" value="1"/>
</dbReference>
<proteinExistence type="inferred from homology"/>
<dbReference type="CDD" id="cd05797">
    <property type="entry name" value="Ribosomal_L10"/>
    <property type="match status" value="1"/>
</dbReference>
<evidence type="ECO:0000256" key="6">
    <source>
        <dbReference type="ARBA" id="ARBA00035502"/>
    </source>
</evidence>
<keyword evidence="4" id="KW-0687">Ribonucleoprotein</keyword>
<dbReference type="KEGG" id="sng:SNE_A15140"/>
<evidence type="ECO:0000313" key="8">
    <source>
        <dbReference type="Proteomes" id="UP000000496"/>
    </source>
</evidence>
<dbReference type="Pfam" id="PF00466">
    <property type="entry name" value="Ribosomal_L10"/>
    <property type="match status" value="1"/>
</dbReference>
<evidence type="ECO:0000256" key="1">
    <source>
        <dbReference type="ARBA" id="ARBA00002633"/>
    </source>
</evidence>
<dbReference type="HOGENOM" id="CLU_092227_1_2_0"/>
<dbReference type="OrthoDB" id="18754at2"/>
<comment type="function">
    <text evidence="1">Forms part of the ribosomal stalk, playing a central role in the interaction of the ribosome with GTP-bound translation factors.</text>
</comment>
<dbReference type="SUPFAM" id="SSF160369">
    <property type="entry name" value="Ribosomal protein L10-like"/>
    <property type="match status" value="1"/>
</dbReference>
<dbReference type="GO" id="GO:1990904">
    <property type="term" value="C:ribonucleoprotein complex"/>
    <property type="evidence" value="ECO:0007669"/>
    <property type="project" value="UniProtKB-KW"/>
</dbReference>
<name>F8L976_SIMNZ</name>
<accession>F8L976</accession>
<dbReference type="NCBIfam" id="NF000955">
    <property type="entry name" value="PRK00099.1-1"/>
    <property type="match status" value="1"/>
</dbReference>
<gene>
    <name evidence="7" type="primary">rplJ</name>
    <name evidence="7" type="ordered locus">SNE_A15140</name>
</gene>
<dbReference type="RefSeq" id="WP_013943857.1">
    <property type="nucleotide sequence ID" value="NC_015713.1"/>
</dbReference>
<evidence type="ECO:0000256" key="4">
    <source>
        <dbReference type="ARBA" id="ARBA00023274"/>
    </source>
</evidence>
<dbReference type="Proteomes" id="UP000000496">
    <property type="component" value="Chromosome gsn.131"/>
</dbReference>
<dbReference type="InterPro" id="IPR043141">
    <property type="entry name" value="Ribosomal_uL10-like_sf"/>
</dbReference>
<dbReference type="InterPro" id="IPR001790">
    <property type="entry name" value="Ribosomal_uL10"/>
</dbReference>
<reference evidence="7 8" key="2">
    <citation type="journal article" date="2011" name="Mol. Biol. Evol.">
        <title>Unity in variety--the pan-genome of the Chlamydiae.</title>
        <authorList>
            <person name="Collingro A."/>
            <person name="Tischler P."/>
            <person name="Weinmaier T."/>
            <person name="Penz T."/>
            <person name="Heinz E."/>
            <person name="Brunham R.C."/>
            <person name="Read T.D."/>
            <person name="Bavoil P.M."/>
            <person name="Sachse K."/>
            <person name="Kahane S."/>
            <person name="Friedman M.G."/>
            <person name="Rattei T."/>
            <person name="Myers G.S."/>
            <person name="Horn M."/>
        </authorList>
    </citation>
    <scope>NUCLEOTIDE SEQUENCE [LARGE SCALE GENOMIC DNA]</scope>
    <source>
        <strain evidence="8">ATCC VR-1471 / Z</strain>
    </source>
</reference>
<evidence type="ECO:0000313" key="7">
    <source>
        <dbReference type="EMBL" id="CCB89391.1"/>
    </source>
</evidence>
<keyword evidence="8" id="KW-1185">Reference proteome</keyword>
<sequence length="172" mass="19082">MRPEKQLLLDEIKAQIKNAPGFVLMKYQKMDPNLTSEFRNAISEGGGFLYVVKKRVFLKAAQEAGLSIDESMISGHLGVIYSGEDTVTTTKTVYKYKNNYSEMIDILGASFEGKICSPQEVEEISKLPSKDEMRAQFLGVLAAPMSETVGTIQAILTSVIYCVENKIQKEEG</sequence>
<dbReference type="Gene3D" id="6.10.250.290">
    <property type="match status" value="1"/>
</dbReference>